<dbReference type="Proteomes" id="UP000593566">
    <property type="component" value="Unassembled WGS sequence"/>
</dbReference>
<dbReference type="GeneID" id="59339241"/>
<accession>A0A8H6CJD1</accession>
<sequence length="176" mass="19038">MTTKADAGCSRSAYAPKYIYPSLRPALRWSQSTNETIPSSPANATNAGLGAWPDTPFNRHLGWDTGIEIISCTPASPSDPTSEMGVLEGISIIGAKARSQSRLALIENFHEDSGPVTFDFHATEDLFRGSDVGKILDVLWEMTNQYGKGGVYGCLVVEDIHTAYFNLALKRVAVAK</sequence>
<dbReference type="EMBL" id="JACCJB010000009">
    <property type="protein sequence ID" value="KAF6224276.1"/>
    <property type="molecule type" value="Genomic_DNA"/>
</dbReference>
<reference evidence="1 2" key="1">
    <citation type="journal article" date="2020" name="Genomics">
        <title>Complete, high-quality genomes from long-read metagenomic sequencing of two wolf lichen thalli reveals enigmatic genome architecture.</title>
        <authorList>
            <person name="McKenzie S.K."/>
            <person name="Walston R.F."/>
            <person name="Allen J.L."/>
        </authorList>
    </citation>
    <scope>NUCLEOTIDE SEQUENCE [LARGE SCALE GENOMIC DNA]</scope>
    <source>
        <strain evidence="1">WasteWater1</strain>
    </source>
</reference>
<dbReference type="RefSeq" id="XP_037153336.1">
    <property type="nucleotide sequence ID" value="XM_037301702.1"/>
</dbReference>
<name>A0A8H6CJD1_9LECA</name>
<protein>
    <submittedName>
        <fullName evidence="1">Uncharacterized protein</fullName>
    </submittedName>
</protein>
<gene>
    <name evidence="1" type="ORF">HO133_010851</name>
</gene>
<evidence type="ECO:0000313" key="1">
    <source>
        <dbReference type="EMBL" id="KAF6224276.1"/>
    </source>
</evidence>
<organism evidence="1 2">
    <name type="scientific">Letharia lupina</name>
    <dbReference type="NCBI Taxonomy" id="560253"/>
    <lineage>
        <taxon>Eukaryota</taxon>
        <taxon>Fungi</taxon>
        <taxon>Dikarya</taxon>
        <taxon>Ascomycota</taxon>
        <taxon>Pezizomycotina</taxon>
        <taxon>Lecanoromycetes</taxon>
        <taxon>OSLEUM clade</taxon>
        <taxon>Lecanoromycetidae</taxon>
        <taxon>Lecanorales</taxon>
        <taxon>Lecanorineae</taxon>
        <taxon>Parmeliaceae</taxon>
        <taxon>Letharia</taxon>
    </lineage>
</organism>
<keyword evidence="2" id="KW-1185">Reference proteome</keyword>
<dbReference type="AlphaFoldDB" id="A0A8H6CJD1"/>
<comment type="caution">
    <text evidence="1">The sequence shown here is derived from an EMBL/GenBank/DDBJ whole genome shotgun (WGS) entry which is preliminary data.</text>
</comment>
<proteinExistence type="predicted"/>
<evidence type="ECO:0000313" key="2">
    <source>
        <dbReference type="Proteomes" id="UP000593566"/>
    </source>
</evidence>